<feature type="compositionally biased region" description="Basic and acidic residues" evidence="5">
    <location>
        <begin position="29"/>
        <end position="38"/>
    </location>
</feature>
<evidence type="ECO:0000259" key="6">
    <source>
        <dbReference type="PROSITE" id="PS50181"/>
    </source>
</evidence>
<keyword evidence="11" id="KW-1185">Reference proteome</keyword>
<dbReference type="EMBL" id="WNWS01000174">
    <property type="protein sequence ID" value="KAE9976444.1"/>
    <property type="molecule type" value="Genomic_DNA"/>
</dbReference>
<dbReference type="PROSITE" id="PS50294">
    <property type="entry name" value="WD_REPEATS_REGION"/>
    <property type="match status" value="4"/>
</dbReference>
<dbReference type="Gene3D" id="1.20.1280.50">
    <property type="match status" value="1"/>
</dbReference>
<dbReference type="PRINTS" id="PR00320">
    <property type="entry name" value="GPROTEINBRPT"/>
</dbReference>
<accession>A0A8H3UX98</accession>
<dbReference type="EMBL" id="WNWQ01000169">
    <property type="protein sequence ID" value="KAE9975777.1"/>
    <property type="molecule type" value="Genomic_DNA"/>
</dbReference>
<dbReference type="OrthoDB" id="19711at2759"/>
<keyword evidence="3" id="KW-0677">Repeat</keyword>
<dbReference type="InterPro" id="IPR036322">
    <property type="entry name" value="WD40_repeat_dom_sf"/>
</dbReference>
<feature type="repeat" description="WD" evidence="4">
    <location>
        <begin position="373"/>
        <end position="416"/>
    </location>
</feature>
<reference evidence="8 10" key="1">
    <citation type="submission" date="2018-12" db="EMBL/GenBank/DDBJ databases">
        <title>Venturia inaequalis Genome Resource.</title>
        <authorList>
            <person name="Lichtner F.J."/>
        </authorList>
    </citation>
    <scope>NUCLEOTIDE SEQUENCE [LARGE SCALE GENOMIC DNA]</scope>
    <source>
        <strain evidence="8 10">120213</strain>
        <strain evidence="7">Bline_iso_100314</strain>
        <strain evidence="9 11">DMI_063113</strain>
    </source>
</reference>
<dbReference type="Proteomes" id="UP000490939">
    <property type="component" value="Unassembled WGS sequence"/>
</dbReference>
<dbReference type="Proteomes" id="UP000433883">
    <property type="component" value="Unassembled WGS sequence"/>
</dbReference>
<dbReference type="Gene3D" id="2.130.10.10">
    <property type="entry name" value="YVTN repeat-like/Quinoprotein amine dehydrogenase"/>
    <property type="match status" value="1"/>
</dbReference>
<dbReference type="Proteomes" id="UP000447873">
    <property type="component" value="Unassembled WGS sequence"/>
</dbReference>
<dbReference type="SMART" id="SM00320">
    <property type="entry name" value="WD40"/>
    <property type="match status" value="7"/>
</dbReference>
<dbReference type="InterPro" id="IPR050349">
    <property type="entry name" value="WD_LIS1/nudF_dynein_reg"/>
</dbReference>
<feature type="region of interest" description="Disordered" evidence="5">
    <location>
        <begin position="181"/>
        <end position="263"/>
    </location>
</feature>
<evidence type="ECO:0000313" key="10">
    <source>
        <dbReference type="Proteomes" id="UP000447873"/>
    </source>
</evidence>
<feature type="compositionally biased region" description="Basic and acidic residues" evidence="5">
    <location>
        <begin position="181"/>
        <end position="203"/>
    </location>
</feature>
<proteinExistence type="inferred from homology"/>
<dbReference type="AlphaFoldDB" id="A0A8H3UX98"/>
<dbReference type="PROSITE" id="PS00678">
    <property type="entry name" value="WD_REPEATS_1"/>
    <property type="match status" value="2"/>
</dbReference>
<dbReference type="EMBL" id="WNWR01000258">
    <property type="protein sequence ID" value="KAE9986478.1"/>
    <property type="molecule type" value="Genomic_DNA"/>
</dbReference>
<dbReference type="PANTHER" id="PTHR44129">
    <property type="entry name" value="WD REPEAT-CONTAINING PROTEIN POP1"/>
    <property type="match status" value="1"/>
</dbReference>
<gene>
    <name evidence="7" type="ORF">BLS_002411</name>
    <name evidence="9" type="ORF">EG327_004291</name>
    <name evidence="8" type="ORF">EG328_002626</name>
</gene>
<dbReference type="Pfam" id="PF12937">
    <property type="entry name" value="F-box-like"/>
    <property type="match status" value="1"/>
</dbReference>
<comment type="caution">
    <text evidence="8">The sequence shown here is derived from an EMBL/GenBank/DDBJ whole genome shotgun (WGS) entry which is preliminary data.</text>
</comment>
<sequence length="929" mass="103177">MAEPFRNNGPLPPFAPSFLQNFKSNTYIKDEGYSEDTRSQAGSEMRADSRMGEVEVEGDMMDQDASPSGLPDWVVNMNETQRSAFAYAILRSLPTSSIANIVDRLNPLLHIDPVRYLPPELTFEIFSYLEPQSLLIASTLSKSWRSRTLDSRLWRQLFAGEGWAVNSKAAKAFVEEQRIEVQRNTERKSRIRPSEDVEDAERKSPKKRVRDRQPFGEGSTPSRYTPGTHSPLQWATQHGPVEADEDARMEDAPNRTSDDVEVDSGMQSPPLFDLSSTQDAIDPPLKISLLLNPRTDPSLNWQYLFKQKRRLEANWIAGKYKNFMLPHPAHKEEAHRECVYTIQYSANFLVSGSRDRTLRVWDLSTQRLHMPPLTGHNASVLCLQFDDSPEQDIIVSGGSDCHVIIWRFSTGKMIQKLERAHSESVLNLKFDDRYLITCSKDKTIKIWNRHALLPTDDAYPTRGISASARFPSYILNVDNLLEAELNYIKPLREHSLLMTLEGHGAAVNAIQVLGSQIVSASGDRHVKIWDVKTGQCLKTISGHAKGIACVQFDGRRIVSGSSDETVRIFDRATGAEVACLKGHTNLVRTVQARFGDVAGSEAAEEREARDIDRKYYSAKLNGALQSKPLTREERRARNAGGRDPKDIFAVGAKLPPGGGGSKWARIVSGSYDETVIIWQRDEDGKWIPAHNLLQWRAVSNAGGDVRRQQQPAHLHPQNATTAQQQLTAMMTGLPPNMTFPQWFAQFGNTLSQQQLQQLHTHWTHQLNLINQANQVAPAAATTHTTTTTLVPTQPGHAQAPTSNAAVAVPLIPAQWLNNLAHHPVPVTVQATQQVAHANVALTNAAIQANNQHIAHIPAQAAAVQAVHAPPAVAGGNHANANNNGSRVFKLQLDSRRIICCSQDPTIVGWDFANGDKEIEDAARFFGEDC</sequence>
<feature type="repeat" description="WD" evidence="4">
    <location>
        <begin position="332"/>
        <end position="371"/>
    </location>
</feature>
<feature type="compositionally biased region" description="Basic and acidic residues" evidence="5">
    <location>
        <begin position="249"/>
        <end position="258"/>
    </location>
</feature>
<evidence type="ECO:0000313" key="8">
    <source>
        <dbReference type="EMBL" id="KAE9976444.1"/>
    </source>
</evidence>
<organism evidence="8 10">
    <name type="scientific">Venturia inaequalis</name>
    <name type="common">Apple scab fungus</name>
    <dbReference type="NCBI Taxonomy" id="5025"/>
    <lineage>
        <taxon>Eukaryota</taxon>
        <taxon>Fungi</taxon>
        <taxon>Dikarya</taxon>
        <taxon>Ascomycota</taxon>
        <taxon>Pezizomycotina</taxon>
        <taxon>Dothideomycetes</taxon>
        <taxon>Pleosporomycetidae</taxon>
        <taxon>Venturiales</taxon>
        <taxon>Venturiaceae</taxon>
        <taxon>Venturia</taxon>
    </lineage>
</organism>
<dbReference type="InterPro" id="IPR020472">
    <property type="entry name" value="WD40_PAC1"/>
</dbReference>
<evidence type="ECO:0000256" key="4">
    <source>
        <dbReference type="PROSITE-ProRule" id="PRU00221"/>
    </source>
</evidence>
<evidence type="ECO:0000256" key="5">
    <source>
        <dbReference type="SAM" id="MobiDB-lite"/>
    </source>
</evidence>
<evidence type="ECO:0000313" key="11">
    <source>
        <dbReference type="Proteomes" id="UP000490939"/>
    </source>
</evidence>
<evidence type="ECO:0000313" key="9">
    <source>
        <dbReference type="EMBL" id="KAE9986478.1"/>
    </source>
</evidence>
<dbReference type="SUPFAM" id="SSF50978">
    <property type="entry name" value="WD40 repeat-like"/>
    <property type="match status" value="1"/>
</dbReference>
<feature type="repeat" description="WD" evidence="4">
    <location>
        <begin position="500"/>
        <end position="539"/>
    </location>
</feature>
<dbReference type="SUPFAM" id="SSF81383">
    <property type="entry name" value="F-box domain"/>
    <property type="match status" value="1"/>
</dbReference>
<keyword evidence="2 4" id="KW-0853">WD repeat</keyword>
<evidence type="ECO:0000256" key="1">
    <source>
        <dbReference type="ARBA" id="ARBA00007968"/>
    </source>
</evidence>
<dbReference type="CDD" id="cd00200">
    <property type="entry name" value="WD40"/>
    <property type="match status" value="1"/>
</dbReference>
<comment type="similarity">
    <text evidence="1">Belongs to the WD repeat MET30/SCONB/SCON-2 family.</text>
</comment>
<feature type="compositionally biased region" description="Polar residues" evidence="5">
    <location>
        <begin position="219"/>
        <end position="236"/>
    </location>
</feature>
<evidence type="ECO:0000256" key="2">
    <source>
        <dbReference type="ARBA" id="ARBA00022574"/>
    </source>
</evidence>
<dbReference type="InterPro" id="IPR036047">
    <property type="entry name" value="F-box-like_dom_sf"/>
</dbReference>
<dbReference type="Pfam" id="PF00400">
    <property type="entry name" value="WD40"/>
    <property type="match status" value="5"/>
</dbReference>
<dbReference type="PROSITE" id="PS50082">
    <property type="entry name" value="WD_REPEATS_2"/>
    <property type="match status" value="5"/>
</dbReference>
<dbReference type="InterPro" id="IPR001680">
    <property type="entry name" value="WD40_rpt"/>
</dbReference>
<feature type="region of interest" description="Disordered" evidence="5">
    <location>
        <begin position="29"/>
        <end position="49"/>
    </location>
</feature>
<dbReference type="SMART" id="SM00256">
    <property type="entry name" value="FBOX"/>
    <property type="match status" value="1"/>
</dbReference>
<dbReference type="InterPro" id="IPR019775">
    <property type="entry name" value="WD40_repeat_CS"/>
</dbReference>
<protein>
    <recommendedName>
        <fullName evidence="6">F-box domain-containing protein</fullName>
    </recommendedName>
</protein>
<dbReference type="InterPro" id="IPR015943">
    <property type="entry name" value="WD40/YVTN_repeat-like_dom_sf"/>
</dbReference>
<feature type="domain" description="F-box" evidence="6">
    <location>
        <begin position="111"/>
        <end position="157"/>
    </location>
</feature>
<evidence type="ECO:0000256" key="3">
    <source>
        <dbReference type="ARBA" id="ARBA00022737"/>
    </source>
</evidence>
<dbReference type="PROSITE" id="PS50181">
    <property type="entry name" value="FBOX"/>
    <property type="match status" value="1"/>
</dbReference>
<evidence type="ECO:0000313" key="7">
    <source>
        <dbReference type="EMBL" id="KAE9975777.1"/>
    </source>
</evidence>
<dbReference type="InterPro" id="IPR001810">
    <property type="entry name" value="F-box_dom"/>
</dbReference>
<feature type="repeat" description="WD" evidence="4">
    <location>
        <begin position="418"/>
        <end position="448"/>
    </location>
</feature>
<feature type="repeat" description="WD" evidence="4">
    <location>
        <begin position="540"/>
        <end position="579"/>
    </location>
</feature>
<name>A0A8H3UX98_VENIN</name>